<dbReference type="AlphaFoldDB" id="A0AAV1HZ77"/>
<feature type="region of interest" description="Disordered" evidence="1">
    <location>
        <begin position="164"/>
        <end position="190"/>
    </location>
</feature>
<gene>
    <name evidence="2" type="ORF">CVIRNUC_003252</name>
</gene>
<name>A0AAV1HZ77_9CHLO</name>
<comment type="caution">
    <text evidence="2">The sequence shown here is derived from an EMBL/GenBank/DDBJ whole genome shotgun (WGS) entry which is preliminary data.</text>
</comment>
<evidence type="ECO:0000256" key="1">
    <source>
        <dbReference type="SAM" id="MobiDB-lite"/>
    </source>
</evidence>
<dbReference type="EMBL" id="CAUYUE010000004">
    <property type="protein sequence ID" value="CAK0765373.1"/>
    <property type="molecule type" value="Genomic_DNA"/>
</dbReference>
<sequence>MESLPMEVAMTEIKEYMESWLTKRTVEMKKDHEEQLSTVKGELEASQLEVGLLNGRLAESEDLRVKLDEAHELFQSMNDKLMVVECEARDLKRSREEVHTRFTETEAALIAVKRTNAILVAEIHKRHDSANKIVESWKVIKATMEDFQCEGPKPLDMEALTTATPQGGRVTGEGGSKNSQLENPSEHTDRLLKRAFDQI</sequence>
<accession>A0AAV1HZ77</accession>
<dbReference type="Proteomes" id="UP001314263">
    <property type="component" value="Unassembled WGS sequence"/>
</dbReference>
<reference evidence="2 3" key="1">
    <citation type="submission" date="2023-10" db="EMBL/GenBank/DDBJ databases">
        <authorList>
            <person name="Maclean D."/>
            <person name="Macfadyen A."/>
        </authorList>
    </citation>
    <scope>NUCLEOTIDE SEQUENCE [LARGE SCALE GENOMIC DNA]</scope>
</reference>
<protein>
    <submittedName>
        <fullName evidence="2">Uncharacterized protein</fullName>
    </submittedName>
</protein>
<proteinExistence type="predicted"/>
<keyword evidence="3" id="KW-1185">Reference proteome</keyword>
<evidence type="ECO:0000313" key="2">
    <source>
        <dbReference type="EMBL" id="CAK0765373.1"/>
    </source>
</evidence>
<evidence type="ECO:0000313" key="3">
    <source>
        <dbReference type="Proteomes" id="UP001314263"/>
    </source>
</evidence>
<organism evidence="2 3">
    <name type="scientific">Coccomyxa viridis</name>
    <dbReference type="NCBI Taxonomy" id="1274662"/>
    <lineage>
        <taxon>Eukaryota</taxon>
        <taxon>Viridiplantae</taxon>
        <taxon>Chlorophyta</taxon>
        <taxon>core chlorophytes</taxon>
        <taxon>Trebouxiophyceae</taxon>
        <taxon>Trebouxiophyceae incertae sedis</taxon>
        <taxon>Coccomyxaceae</taxon>
        <taxon>Coccomyxa</taxon>
    </lineage>
</organism>